<proteinExistence type="predicted"/>
<feature type="domain" description="Glycosyl transferase CAP10" evidence="2">
    <location>
        <begin position="137"/>
        <end position="391"/>
    </location>
</feature>
<evidence type="ECO:0000313" key="4">
    <source>
        <dbReference type="Proteomes" id="UP000613740"/>
    </source>
</evidence>
<comment type="caution">
    <text evidence="3">The sequence shown here is derived from an EMBL/GenBank/DDBJ whole genome shotgun (WGS) entry which is preliminary data.</text>
</comment>
<protein>
    <recommendedName>
        <fullName evidence="2">Glycosyl transferase CAP10 domain-containing protein</fullName>
    </recommendedName>
</protein>
<feature type="signal peptide" evidence="1">
    <location>
        <begin position="1"/>
        <end position="29"/>
    </location>
</feature>
<name>A0A836BBA5_9CHLO</name>
<evidence type="ECO:0000256" key="1">
    <source>
        <dbReference type="SAM" id="SignalP"/>
    </source>
</evidence>
<dbReference type="Pfam" id="PF05686">
    <property type="entry name" value="Glyco_transf_90"/>
    <property type="match status" value="1"/>
</dbReference>
<keyword evidence="1" id="KW-0732">Signal</keyword>
<evidence type="ECO:0000313" key="3">
    <source>
        <dbReference type="EMBL" id="KAG2453397.1"/>
    </source>
</evidence>
<organism evidence="3 4">
    <name type="scientific">Chlamydomonas schloesseri</name>
    <dbReference type="NCBI Taxonomy" id="2026947"/>
    <lineage>
        <taxon>Eukaryota</taxon>
        <taxon>Viridiplantae</taxon>
        <taxon>Chlorophyta</taxon>
        <taxon>core chlorophytes</taxon>
        <taxon>Chlorophyceae</taxon>
        <taxon>CS clade</taxon>
        <taxon>Chlamydomonadales</taxon>
        <taxon>Chlamydomonadaceae</taxon>
        <taxon>Chlamydomonas</taxon>
    </lineage>
</organism>
<reference evidence="3" key="1">
    <citation type="journal article" date="2020" name="bioRxiv">
        <title>Comparative genomics of Chlamydomonas.</title>
        <authorList>
            <person name="Craig R.J."/>
            <person name="Hasan A.R."/>
            <person name="Ness R.W."/>
            <person name="Keightley P.D."/>
        </authorList>
    </citation>
    <scope>NUCLEOTIDE SEQUENCE</scope>
    <source>
        <strain evidence="3">CCAP 11/173</strain>
    </source>
</reference>
<dbReference type="InterPro" id="IPR051091">
    <property type="entry name" value="O-Glucosyltr/Glycosyltrsf_90"/>
</dbReference>
<dbReference type="PANTHER" id="PTHR12203">
    <property type="entry name" value="KDEL LYS-ASP-GLU-LEU CONTAINING - RELATED"/>
    <property type="match status" value="1"/>
</dbReference>
<dbReference type="Proteomes" id="UP000613740">
    <property type="component" value="Unassembled WGS sequence"/>
</dbReference>
<dbReference type="OrthoDB" id="202415at2759"/>
<dbReference type="InterPro" id="IPR006598">
    <property type="entry name" value="CAP10"/>
</dbReference>
<evidence type="ECO:0000259" key="2">
    <source>
        <dbReference type="SMART" id="SM00672"/>
    </source>
</evidence>
<dbReference type="PANTHER" id="PTHR12203:SF107">
    <property type="entry name" value="GLYCOSYL TRANSFERASE CAP10 DOMAIN-CONTAINING PROTEIN"/>
    <property type="match status" value="1"/>
</dbReference>
<feature type="chain" id="PRO_5032321892" description="Glycosyl transferase CAP10 domain-containing protein" evidence="1">
    <location>
        <begin position="30"/>
        <end position="435"/>
    </location>
</feature>
<gene>
    <name evidence="3" type="ORF">HYH02_001621</name>
</gene>
<dbReference type="EMBL" id="JAEHOD010000003">
    <property type="protein sequence ID" value="KAG2453397.1"/>
    <property type="molecule type" value="Genomic_DNA"/>
</dbReference>
<dbReference type="AlphaFoldDB" id="A0A836BBA5"/>
<dbReference type="SMART" id="SM00672">
    <property type="entry name" value="CAP10"/>
    <property type="match status" value="1"/>
</dbReference>
<keyword evidence="4" id="KW-1185">Reference proteome</keyword>
<accession>A0A836BBA5</accession>
<sequence length="435" mass="49773">MLNHFRLSLAPRALALALALSTFLHIASAYDCSAHPWVDEAVKHWFKPAYKMARTSPLTVEQSLGKIANITWGDYFTGKSMGILYYNQPTKAYKVRWQLLWKHNEPHKPAGMQQLMERAVAAHGADLAAAWGPGKEVKFIFGTEDFPITWPDQQLRVPSFQMCASPESPDVPVPDFTWEKYNQAQYTNTSWWEVKRLLTHKAKMVPWRLREREMFMRGDAGVGYRKTLMPLMHEVQVNRSDIALFGVRVNFHTTGFYVTDMKHFSLLDNWCHRRYLVHTSGFSYSASLKYKLACGAVVISFESKFREFYYPGLKPGVHYISVPEVERDELLKTVAPRLKKELTEMEQKYTEEPPPMAVAAREFATSQLSPDALSCYWYRTLLAYGRLYLSEKASDVPEEVELPAMAGGRRRQLQRSAAAALRLGRALLLGDDEGS</sequence>